<reference evidence="1" key="2">
    <citation type="submission" date="2020-11" db="EMBL/GenBank/DDBJ databases">
        <authorList>
            <person name="McCartney M.A."/>
            <person name="Auch B."/>
            <person name="Kono T."/>
            <person name="Mallez S."/>
            <person name="Becker A."/>
            <person name="Gohl D.M."/>
            <person name="Silverstein K.A.T."/>
            <person name="Koren S."/>
            <person name="Bechman K.B."/>
            <person name="Herman A."/>
            <person name="Abrahante J.E."/>
            <person name="Garbe J."/>
        </authorList>
    </citation>
    <scope>NUCLEOTIDE SEQUENCE</scope>
    <source>
        <strain evidence="1">Duluth1</strain>
        <tissue evidence="1">Whole animal</tissue>
    </source>
</reference>
<keyword evidence="2" id="KW-1185">Reference proteome</keyword>
<dbReference type="AlphaFoldDB" id="A0A9D4IUR1"/>
<evidence type="ECO:0000313" key="2">
    <source>
        <dbReference type="Proteomes" id="UP000828390"/>
    </source>
</evidence>
<proteinExistence type="predicted"/>
<name>A0A9D4IUR1_DREPO</name>
<protein>
    <submittedName>
        <fullName evidence="1">Uncharacterized protein</fullName>
    </submittedName>
</protein>
<gene>
    <name evidence="1" type="ORF">DPMN_163603</name>
</gene>
<reference evidence="1" key="1">
    <citation type="journal article" date="2019" name="bioRxiv">
        <title>The Genome of the Zebra Mussel, Dreissena polymorpha: A Resource for Invasive Species Research.</title>
        <authorList>
            <person name="McCartney M.A."/>
            <person name="Auch B."/>
            <person name="Kono T."/>
            <person name="Mallez S."/>
            <person name="Zhang Y."/>
            <person name="Obille A."/>
            <person name="Becker A."/>
            <person name="Abrahante J.E."/>
            <person name="Garbe J."/>
            <person name="Badalamenti J.P."/>
            <person name="Herman A."/>
            <person name="Mangelson H."/>
            <person name="Liachko I."/>
            <person name="Sullivan S."/>
            <person name="Sone E.D."/>
            <person name="Koren S."/>
            <person name="Silverstein K.A.T."/>
            <person name="Beckman K.B."/>
            <person name="Gohl D.M."/>
        </authorList>
    </citation>
    <scope>NUCLEOTIDE SEQUENCE</scope>
    <source>
        <strain evidence="1">Duluth1</strain>
        <tissue evidence="1">Whole animal</tissue>
    </source>
</reference>
<accession>A0A9D4IUR1</accession>
<organism evidence="1 2">
    <name type="scientific">Dreissena polymorpha</name>
    <name type="common">Zebra mussel</name>
    <name type="synonym">Mytilus polymorpha</name>
    <dbReference type="NCBI Taxonomy" id="45954"/>
    <lineage>
        <taxon>Eukaryota</taxon>
        <taxon>Metazoa</taxon>
        <taxon>Spiralia</taxon>
        <taxon>Lophotrochozoa</taxon>
        <taxon>Mollusca</taxon>
        <taxon>Bivalvia</taxon>
        <taxon>Autobranchia</taxon>
        <taxon>Heteroconchia</taxon>
        <taxon>Euheterodonta</taxon>
        <taxon>Imparidentia</taxon>
        <taxon>Neoheterodontei</taxon>
        <taxon>Myida</taxon>
        <taxon>Dreissenoidea</taxon>
        <taxon>Dreissenidae</taxon>
        <taxon>Dreissena</taxon>
    </lineage>
</organism>
<comment type="caution">
    <text evidence="1">The sequence shown here is derived from an EMBL/GenBank/DDBJ whole genome shotgun (WGS) entry which is preliminary data.</text>
</comment>
<dbReference type="EMBL" id="JAIWYP010000008">
    <property type="protein sequence ID" value="KAH3785512.1"/>
    <property type="molecule type" value="Genomic_DNA"/>
</dbReference>
<sequence>MGLCNREGYTHSGTLQVQIRLCNREGYTHADTLQVHMGLCNRWGILMQGLYR</sequence>
<dbReference type="Proteomes" id="UP000828390">
    <property type="component" value="Unassembled WGS sequence"/>
</dbReference>
<evidence type="ECO:0000313" key="1">
    <source>
        <dbReference type="EMBL" id="KAH3785512.1"/>
    </source>
</evidence>